<comment type="caution">
    <text evidence="1">The sequence shown here is derived from an EMBL/GenBank/DDBJ whole genome shotgun (WGS) entry which is preliminary data.</text>
</comment>
<keyword evidence="2" id="KW-1185">Reference proteome</keyword>
<sequence length="210" mass="24264">MGFRVDPLVDLEMGEIDEAWKIAGNRELFEKVHQLKVLYESILLDVANRVAALDLGNRFSVYNGSKVSKGNELEKCPYQVLDVVRDFDLEVGLNVRLLHWWGRGTFIFLFVGRQNSFYPEIWRERNLRFLLDRGYFFAETVSLWHYKTIIDARAQRTLSADVRAFIDENPAYRLQLVKSIVLAGDRNSVAHQLFGEVKDLVNLLLAGEDP</sequence>
<reference evidence="1 2" key="1">
    <citation type="submission" date="2013-02" db="EMBL/GenBank/DDBJ databases">
        <title>A novel strain isolated from Lonar lake, Maharashtra, India.</title>
        <authorList>
            <person name="Singh A."/>
        </authorList>
    </citation>
    <scope>NUCLEOTIDE SEQUENCE [LARGE SCALE GENOMIC DNA]</scope>
    <source>
        <strain evidence="1 2">AK24</strain>
    </source>
</reference>
<dbReference type="STRING" id="1232681.ADIS_2045"/>
<dbReference type="AlphaFoldDB" id="R7ZTR5"/>
<gene>
    <name evidence="1" type="ORF">ADIS_2045</name>
</gene>
<dbReference type="OrthoDB" id="2575320at2"/>
<dbReference type="Proteomes" id="UP000013909">
    <property type="component" value="Unassembled WGS sequence"/>
</dbReference>
<evidence type="ECO:0000313" key="1">
    <source>
        <dbReference type="EMBL" id="EON77515.1"/>
    </source>
</evidence>
<evidence type="ECO:0000313" key="2">
    <source>
        <dbReference type="Proteomes" id="UP000013909"/>
    </source>
</evidence>
<protein>
    <submittedName>
        <fullName evidence="1">Uncharacterized protein</fullName>
    </submittedName>
</protein>
<dbReference type="RefSeq" id="WP_010854183.1">
    <property type="nucleotide sequence ID" value="NZ_AQHR01000054.1"/>
</dbReference>
<dbReference type="EMBL" id="AQHR01000054">
    <property type="protein sequence ID" value="EON77515.1"/>
    <property type="molecule type" value="Genomic_DNA"/>
</dbReference>
<accession>R7ZTR5</accession>
<name>R7ZTR5_9BACT</name>
<organism evidence="1 2">
    <name type="scientific">Lunatimonas lonarensis</name>
    <dbReference type="NCBI Taxonomy" id="1232681"/>
    <lineage>
        <taxon>Bacteria</taxon>
        <taxon>Pseudomonadati</taxon>
        <taxon>Bacteroidota</taxon>
        <taxon>Cytophagia</taxon>
        <taxon>Cytophagales</taxon>
        <taxon>Cyclobacteriaceae</taxon>
    </lineage>
</organism>
<proteinExistence type="predicted"/>